<dbReference type="RefSeq" id="WP_041063650.1">
    <property type="nucleotide sequence ID" value="NZ_JXAL01000017.1"/>
</dbReference>
<dbReference type="Pfam" id="PF09932">
    <property type="entry name" value="DUF2164"/>
    <property type="match status" value="1"/>
</dbReference>
<proteinExistence type="predicted"/>
<evidence type="ECO:0008006" key="3">
    <source>
        <dbReference type="Google" id="ProtNLM"/>
    </source>
</evidence>
<dbReference type="Proteomes" id="UP000054526">
    <property type="component" value="Unassembled WGS sequence"/>
</dbReference>
<dbReference type="EMBL" id="JXAL01000017">
    <property type="protein sequence ID" value="KIL35676.1"/>
    <property type="molecule type" value="Genomic_DNA"/>
</dbReference>
<name>A0ABR5A3W8_9BACL</name>
<evidence type="ECO:0000313" key="1">
    <source>
        <dbReference type="EMBL" id="KIL35676.1"/>
    </source>
</evidence>
<protein>
    <recommendedName>
        <fullName evidence="3">DUF2164 domain-containing protein</fullName>
    </recommendedName>
</protein>
<evidence type="ECO:0000313" key="2">
    <source>
        <dbReference type="Proteomes" id="UP000054526"/>
    </source>
</evidence>
<organism evidence="1 2">
    <name type="scientific">Cohnella kolymensis</name>
    <dbReference type="NCBI Taxonomy" id="1590652"/>
    <lineage>
        <taxon>Bacteria</taxon>
        <taxon>Bacillati</taxon>
        <taxon>Bacillota</taxon>
        <taxon>Bacilli</taxon>
        <taxon>Bacillales</taxon>
        <taxon>Paenibacillaceae</taxon>
        <taxon>Cohnella</taxon>
    </lineage>
</organism>
<dbReference type="InterPro" id="IPR018680">
    <property type="entry name" value="DUF2164"/>
</dbReference>
<comment type="caution">
    <text evidence="1">The sequence shown here is derived from an EMBL/GenBank/DDBJ whole genome shotgun (WGS) entry which is preliminary data.</text>
</comment>
<keyword evidence="2" id="KW-1185">Reference proteome</keyword>
<sequence>MLIPIKLPKEQKDEIIRGVIAHFESDRGETIGELAAEQLVDLMIKEIGPYIYNKAIEDSRQTILQKTSELEEELYAPNLTKGGLS</sequence>
<reference evidence="1 2" key="1">
    <citation type="submission" date="2014-12" db="EMBL/GenBank/DDBJ databases">
        <title>Draft genome sequence of Cohnella kolymensis strain B-2846.</title>
        <authorList>
            <person name="Karlyshev A.V."/>
            <person name="Kudryashova E.B."/>
        </authorList>
    </citation>
    <scope>NUCLEOTIDE SEQUENCE [LARGE SCALE GENOMIC DNA]</scope>
    <source>
        <strain evidence="1 2">VKM B-2846</strain>
    </source>
</reference>
<gene>
    <name evidence="1" type="ORF">SD71_12330</name>
</gene>
<accession>A0ABR5A3W8</accession>